<evidence type="ECO:0000256" key="1">
    <source>
        <dbReference type="SAM" id="Phobius"/>
    </source>
</evidence>
<evidence type="ECO:0000313" key="6">
    <source>
        <dbReference type="Proteomes" id="UP001178888"/>
    </source>
</evidence>
<dbReference type="Proteomes" id="UP000295132">
    <property type="component" value="Unassembled WGS sequence"/>
</dbReference>
<keyword evidence="1" id="KW-0472">Membrane</keyword>
<keyword evidence="1" id="KW-0812">Transmembrane</keyword>
<accession>A0A4R5VR32</accession>
<dbReference type="RefSeq" id="WP_133335797.1">
    <property type="nucleotide sequence ID" value="NZ_JAVGVR010000001.1"/>
</dbReference>
<reference evidence="4 5" key="1">
    <citation type="submission" date="2019-03" db="EMBL/GenBank/DDBJ databases">
        <title>Bacillus niacini sp. nov. a Nicotinate-Metabolizing Mesophile Isolated from Soil.</title>
        <authorList>
            <person name="Zhang G."/>
        </authorList>
    </citation>
    <scope>NUCLEOTIDE SEQUENCE [LARGE SCALE GENOMIC DNA]</scope>
    <source>
        <strain evidence="4 5">WN066</strain>
    </source>
</reference>
<feature type="transmembrane region" description="Helical" evidence="1">
    <location>
        <begin position="147"/>
        <end position="165"/>
    </location>
</feature>
<dbReference type="InterPro" id="IPR038548">
    <property type="entry name" value="SporV_AA_N_sf"/>
</dbReference>
<sequence>MEKTIYIRMRNRVKTNPEDVIMLKDVAQIIAPETDMTKLENTVIHRISDKDRNIVVIDVMKVISKIMAKFPEMEVQTVGPAQTIIEVITKKKGVSLPLFLLIWFLLFFGSAMAIMNFHDDVSMRSVQEKIYTIITGRKVAKPWLFQIPYSIGLGLGMILFFNHVFKKRINDEPSPLEVEMFNYQMDLDNYLVIHENKESMKKLDDN</sequence>
<organism evidence="4 5">
    <name type="scientific">Bacillus salipaludis</name>
    <dbReference type="NCBI Taxonomy" id="2547811"/>
    <lineage>
        <taxon>Bacteria</taxon>
        <taxon>Bacillati</taxon>
        <taxon>Bacillota</taxon>
        <taxon>Bacilli</taxon>
        <taxon>Bacillales</taxon>
        <taxon>Bacillaceae</taxon>
        <taxon>Bacillus</taxon>
    </lineage>
</organism>
<reference evidence="3" key="2">
    <citation type="submission" date="2023-08" db="EMBL/GenBank/DDBJ databases">
        <title>Nitrogen cycling bacteria in agricultural field soils.</title>
        <authorList>
            <person name="Jang J."/>
        </authorList>
    </citation>
    <scope>NUCLEOTIDE SEQUENCE</scope>
    <source>
        <strain evidence="3">PS3-36</strain>
    </source>
</reference>
<dbReference type="EMBL" id="SMYO01000007">
    <property type="protein sequence ID" value="TDK60201.1"/>
    <property type="molecule type" value="Genomic_DNA"/>
</dbReference>
<evidence type="ECO:0000313" key="4">
    <source>
        <dbReference type="EMBL" id="TDK60201.1"/>
    </source>
</evidence>
<name>A0A4R5VR32_9BACI</name>
<feature type="transmembrane region" description="Helical" evidence="1">
    <location>
        <begin position="98"/>
        <end position="117"/>
    </location>
</feature>
<gene>
    <name evidence="4" type="ORF">E2K98_15945</name>
    <name evidence="3" type="ORF">RCG21_24850</name>
</gene>
<dbReference type="Proteomes" id="UP001178888">
    <property type="component" value="Unassembled WGS sequence"/>
</dbReference>
<dbReference type="EMBL" id="JAVGVR010000001">
    <property type="protein sequence ID" value="MDQ6599527.1"/>
    <property type="molecule type" value="Genomic_DNA"/>
</dbReference>
<comment type="caution">
    <text evidence="4">The sequence shown here is derived from an EMBL/GenBank/DDBJ whole genome shotgun (WGS) entry which is preliminary data.</text>
</comment>
<dbReference type="Gene3D" id="2.60.480.10">
    <property type="entry name" value="eubacterium ventriosum atcc domain"/>
    <property type="match status" value="1"/>
</dbReference>
<dbReference type="AlphaFoldDB" id="A0A4R5VR32"/>
<feature type="domain" description="Stage V sporulation protein AA" evidence="2">
    <location>
        <begin position="2"/>
        <end position="90"/>
    </location>
</feature>
<protein>
    <submittedName>
        <fullName evidence="4">Stage V sporulation protein AA</fullName>
    </submittedName>
</protein>
<dbReference type="Pfam" id="PF12164">
    <property type="entry name" value="SporV_AA"/>
    <property type="match status" value="1"/>
</dbReference>
<evidence type="ECO:0000259" key="2">
    <source>
        <dbReference type="Pfam" id="PF12164"/>
    </source>
</evidence>
<keyword evidence="1" id="KW-1133">Transmembrane helix</keyword>
<evidence type="ECO:0000313" key="5">
    <source>
        <dbReference type="Proteomes" id="UP000295132"/>
    </source>
</evidence>
<proteinExistence type="predicted"/>
<keyword evidence="6" id="KW-1185">Reference proteome</keyword>
<dbReference type="InterPro" id="IPR021997">
    <property type="entry name" value="SporV_AA"/>
</dbReference>
<evidence type="ECO:0000313" key="3">
    <source>
        <dbReference type="EMBL" id="MDQ6599527.1"/>
    </source>
</evidence>